<sequence length="263" mass="29194">MGALWKAGGDMMLAILNFFYGLTHSYGLAIILLTLVIRLLLHPLNHKQMVSMQRMQKLQPRMKVLQEKYGNDKAKLNEETMKLYKENKVNPAAGCLPLLVQLPILILLFRALMNYDFGSISFLGVELMGSVLSTLAHAVGMAPDASIGVVSVLSAVAANPAGLANVSVYGGNFILLVIISFLTWFQQQLTSSGNPQMAMMNWFMPVFLAFICLSLPGGVLLYWGVSSLAGVVQQWFLHRKTELEMKEKPSLFRNKPNREGDEE</sequence>
<dbReference type="PANTHER" id="PTHR12428">
    <property type="entry name" value="OXA1"/>
    <property type="match status" value="1"/>
</dbReference>
<evidence type="ECO:0000256" key="8">
    <source>
        <dbReference type="ARBA" id="ARBA00023186"/>
    </source>
</evidence>
<evidence type="ECO:0000313" key="13">
    <source>
        <dbReference type="Proteomes" id="UP000671879"/>
    </source>
</evidence>
<feature type="domain" description="Membrane insertase YidC/Oxa/ALB C-terminal" evidence="11">
    <location>
        <begin position="26"/>
        <end position="238"/>
    </location>
</feature>
<dbReference type="GO" id="GO:0032977">
    <property type="term" value="F:membrane insertase activity"/>
    <property type="evidence" value="ECO:0007669"/>
    <property type="project" value="InterPro"/>
</dbReference>
<dbReference type="EMBL" id="CP072943">
    <property type="protein sequence ID" value="QTX33752.1"/>
    <property type="molecule type" value="Genomic_DNA"/>
</dbReference>
<dbReference type="RefSeq" id="WP_274374954.1">
    <property type="nucleotide sequence ID" value="NZ_CP072943.1"/>
</dbReference>
<evidence type="ECO:0000256" key="2">
    <source>
        <dbReference type="ARBA" id="ARBA00022448"/>
    </source>
</evidence>
<dbReference type="GO" id="GO:0015031">
    <property type="term" value="P:protein transport"/>
    <property type="evidence" value="ECO:0007669"/>
    <property type="project" value="UniProtKB-KW"/>
</dbReference>
<dbReference type="AlphaFoldDB" id="A0A9Q7AS66"/>
<evidence type="ECO:0000256" key="10">
    <source>
        <dbReference type="SAM" id="Phobius"/>
    </source>
</evidence>
<dbReference type="InterPro" id="IPR047196">
    <property type="entry name" value="YidC_ALB_C"/>
</dbReference>
<keyword evidence="7 10" id="KW-0472">Membrane</keyword>
<keyword evidence="13" id="KW-1185">Reference proteome</keyword>
<keyword evidence="2" id="KW-0813">Transport</keyword>
<proteinExistence type="inferred from homology"/>
<dbReference type="InterPro" id="IPR028055">
    <property type="entry name" value="YidC/Oxa/ALB_C"/>
</dbReference>
<evidence type="ECO:0000256" key="7">
    <source>
        <dbReference type="ARBA" id="ARBA00023136"/>
    </source>
</evidence>
<evidence type="ECO:0000256" key="6">
    <source>
        <dbReference type="ARBA" id="ARBA00022989"/>
    </source>
</evidence>
<feature type="transmembrane region" description="Helical" evidence="10">
    <location>
        <begin position="145"/>
        <end position="162"/>
    </location>
</feature>
<dbReference type="Proteomes" id="UP000671879">
    <property type="component" value="Chromosome"/>
</dbReference>
<keyword evidence="8" id="KW-0143">Chaperone</keyword>
<evidence type="ECO:0000256" key="9">
    <source>
        <dbReference type="RuleBase" id="RU003945"/>
    </source>
</evidence>
<dbReference type="InterPro" id="IPR001708">
    <property type="entry name" value="YidC/ALB3/OXA1/COX18"/>
</dbReference>
<comment type="similarity">
    <text evidence="9">Belongs to the OXA1/ALB3/YidC family.</text>
</comment>
<feature type="transmembrane region" description="Helical" evidence="10">
    <location>
        <begin position="18"/>
        <end position="41"/>
    </location>
</feature>
<dbReference type="NCBIfam" id="TIGR03592">
    <property type="entry name" value="yidC_oxa1_cterm"/>
    <property type="match status" value="1"/>
</dbReference>
<evidence type="ECO:0000256" key="5">
    <source>
        <dbReference type="ARBA" id="ARBA00022927"/>
    </source>
</evidence>
<keyword evidence="4 9" id="KW-0812">Transmembrane</keyword>
<dbReference type="PANTHER" id="PTHR12428:SF65">
    <property type="entry name" value="CYTOCHROME C OXIDASE ASSEMBLY PROTEIN COX18, MITOCHONDRIAL"/>
    <property type="match status" value="1"/>
</dbReference>
<gene>
    <name evidence="12" type="ORF">KAR29_08570</name>
</gene>
<dbReference type="KEGG" id="aram:KAR29_08570"/>
<feature type="transmembrane region" description="Helical" evidence="10">
    <location>
        <begin position="91"/>
        <end position="113"/>
    </location>
</feature>
<reference evidence="13" key="1">
    <citation type="submission" date="2021-04" db="EMBL/GenBank/DDBJ databases">
        <title>A novel Synergistetes isolate from a pyrite-forming mixed culture.</title>
        <authorList>
            <person name="Bunk B."/>
            <person name="Sproer C."/>
            <person name="Spring S."/>
            <person name="Pester M."/>
        </authorList>
    </citation>
    <scope>NUCLEOTIDE SEQUENCE [LARGE SCALE GENOMIC DNA]</scope>
    <source>
        <strain evidence="13">J.5.4.2-T.3.5.2</strain>
    </source>
</reference>
<name>A0A9Q7AS66_9BACT</name>
<feature type="transmembrane region" description="Helical" evidence="10">
    <location>
        <begin position="206"/>
        <end position="225"/>
    </location>
</feature>
<evidence type="ECO:0000259" key="11">
    <source>
        <dbReference type="Pfam" id="PF02096"/>
    </source>
</evidence>
<evidence type="ECO:0000256" key="4">
    <source>
        <dbReference type="ARBA" id="ARBA00022692"/>
    </source>
</evidence>
<evidence type="ECO:0000256" key="3">
    <source>
        <dbReference type="ARBA" id="ARBA00022475"/>
    </source>
</evidence>
<organism evidence="12 13">
    <name type="scientific">Aminithiophilus ramosus</name>
    <dbReference type="NCBI Taxonomy" id="3029084"/>
    <lineage>
        <taxon>Bacteria</taxon>
        <taxon>Thermotogati</taxon>
        <taxon>Synergistota</taxon>
        <taxon>Synergistia</taxon>
        <taxon>Synergistales</taxon>
        <taxon>Aminithiophilaceae</taxon>
        <taxon>Aminithiophilus</taxon>
    </lineage>
</organism>
<dbReference type="CDD" id="cd20070">
    <property type="entry name" value="5TM_YidC_Alb3"/>
    <property type="match status" value="1"/>
</dbReference>
<comment type="subcellular location">
    <subcellularLocation>
        <location evidence="1">Cell membrane</location>
        <topology evidence="1">Multi-pass membrane protein</topology>
    </subcellularLocation>
    <subcellularLocation>
        <location evidence="9">Membrane</location>
        <topology evidence="9">Multi-pass membrane protein</topology>
    </subcellularLocation>
</comment>
<keyword evidence="6 10" id="KW-1133">Transmembrane helix</keyword>
<dbReference type="GO" id="GO:0051205">
    <property type="term" value="P:protein insertion into membrane"/>
    <property type="evidence" value="ECO:0007669"/>
    <property type="project" value="TreeGrafter"/>
</dbReference>
<dbReference type="GO" id="GO:0005886">
    <property type="term" value="C:plasma membrane"/>
    <property type="evidence" value="ECO:0007669"/>
    <property type="project" value="UniProtKB-SubCell"/>
</dbReference>
<evidence type="ECO:0000313" key="12">
    <source>
        <dbReference type="EMBL" id="QTX33752.1"/>
    </source>
</evidence>
<dbReference type="Pfam" id="PF02096">
    <property type="entry name" value="60KD_IMP"/>
    <property type="match status" value="1"/>
</dbReference>
<feature type="transmembrane region" description="Helical" evidence="10">
    <location>
        <begin position="168"/>
        <end position="185"/>
    </location>
</feature>
<protein>
    <submittedName>
        <fullName evidence="12">YidC/Oxa1 family membrane protein insertase</fullName>
    </submittedName>
</protein>
<keyword evidence="3" id="KW-1003">Cell membrane</keyword>
<keyword evidence="5" id="KW-0653">Protein transport</keyword>
<accession>A0A9Q7AS66</accession>
<evidence type="ECO:0000256" key="1">
    <source>
        <dbReference type="ARBA" id="ARBA00004651"/>
    </source>
</evidence>